<protein>
    <submittedName>
        <fullName evidence="3">Uncharacterized protein</fullName>
    </submittedName>
</protein>
<sequence length="75" mass="8171">MEEGQIASWDGTTALSTLGDAENGQCRVVSDAMYNYLAENSTPFSPVLQNFLKRHISMDAEKQTTTGRLSETGAK</sequence>
<evidence type="ECO:0000313" key="2">
    <source>
        <dbReference type="Proteomes" id="UP000887565"/>
    </source>
</evidence>
<accession>A0A915HT82</accession>
<feature type="region of interest" description="Disordered" evidence="1">
    <location>
        <begin position="1"/>
        <end position="21"/>
    </location>
</feature>
<dbReference type="WBParaSite" id="nRc.2.0.1.t04602-RA">
    <property type="protein sequence ID" value="nRc.2.0.1.t04602-RA"/>
    <property type="gene ID" value="nRc.2.0.1.g04602"/>
</dbReference>
<dbReference type="AlphaFoldDB" id="A0A915HT82"/>
<proteinExistence type="predicted"/>
<reference evidence="3" key="1">
    <citation type="submission" date="2022-11" db="UniProtKB">
        <authorList>
            <consortium name="WormBaseParasite"/>
        </authorList>
    </citation>
    <scope>IDENTIFICATION</scope>
</reference>
<dbReference type="Proteomes" id="UP000887565">
    <property type="component" value="Unplaced"/>
</dbReference>
<keyword evidence="2" id="KW-1185">Reference proteome</keyword>
<organism evidence="2 3">
    <name type="scientific">Romanomermis culicivorax</name>
    <name type="common">Nematode worm</name>
    <dbReference type="NCBI Taxonomy" id="13658"/>
    <lineage>
        <taxon>Eukaryota</taxon>
        <taxon>Metazoa</taxon>
        <taxon>Ecdysozoa</taxon>
        <taxon>Nematoda</taxon>
        <taxon>Enoplea</taxon>
        <taxon>Dorylaimia</taxon>
        <taxon>Mermithida</taxon>
        <taxon>Mermithoidea</taxon>
        <taxon>Mermithidae</taxon>
        <taxon>Romanomermis</taxon>
    </lineage>
</organism>
<evidence type="ECO:0000256" key="1">
    <source>
        <dbReference type="SAM" id="MobiDB-lite"/>
    </source>
</evidence>
<evidence type="ECO:0000313" key="3">
    <source>
        <dbReference type="WBParaSite" id="nRc.2.0.1.t04602-RA"/>
    </source>
</evidence>
<name>A0A915HT82_ROMCU</name>